<sequence length="253" mass="28452">MNNIIKILGVDVNKITLDEATNKIKEFLNEDETKVVYTPNTEIIMETRKDQELKSILNEGNLVVPDGIGLVYASRIKKKPLPERVTGFDLSVKILEVANELGYSLYLLGGKEGVSEEAALKIKEKYPNIKIAGCHNGYFKGTHTGHIKHEEENKIINEINASGADILFVGFGAPKQEKWIKENKDSLNCKVIIGNGGTIDVLAGKVKRAPEIYQKLGLEWLYRLIKEPKRIKRQIVLPLFILIVLFSRDNVVE</sequence>
<evidence type="ECO:0000256" key="5">
    <source>
        <dbReference type="HAMAP-Rule" id="MF_02070"/>
    </source>
</evidence>
<dbReference type="InterPro" id="IPR004629">
    <property type="entry name" value="WecG_TagA_CpsF"/>
</dbReference>
<dbReference type="STRING" id="1503.CLPU_4c02190"/>
<dbReference type="PATRIC" id="fig|1503.3.peg.2449"/>
<keyword evidence="3 5" id="KW-0777">Teichoic acid biosynthesis</keyword>
<dbReference type="PANTHER" id="PTHR34136">
    <property type="match status" value="1"/>
</dbReference>
<dbReference type="InterPro" id="IPR034714">
    <property type="entry name" value="TagA_TarA"/>
</dbReference>
<reference evidence="7" key="1">
    <citation type="submission" date="2015-07" db="EMBL/GenBank/DDBJ databases">
        <title>Draft genome sequence of the purine-degrading Gottschalkia purinilyticum DSM 1384 (formerly Clostridium purinilyticum).</title>
        <authorList>
            <person name="Poehlein A."/>
            <person name="Schiel-Bengelsdorf B."/>
            <person name="Bengelsdorf F.R."/>
            <person name="Daniel R."/>
            <person name="Duerre P."/>
        </authorList>
    </citation>
    <scope>NUCLEOTIDE SEQUENCE [LARGE SCALE GENOMIC DNA]</scope>
    <source>
        <strain evidence="7">DSM 1384</strain>
    </source>
</reference>
<organism evidence="6 7">
    <name type="scientific">Gottschalkia purinilytica</name>
    <name type="common">Clostridium purinilyticum</name>
    <dbReference type="NCBI Taxonomy" id="1503"/>
    <lineage>
        <taxon>Bacteria</taxon>
        <taxon>Bacillati</taxon>
        <taxon>Bacillota</taxon>
        <taxon>Tissierellia</taxon>
        <taxon>Tissierellales</taxon>
        <taxon>Gottschalkiaceae</taxon>
        <taxon>Gottschalkia</taxon>
    </lineage>
</organism>
<keyword evidence="2 5" id="KW-0808">Transferase</keyword>
<keyword evidence="4 5" id="KW-0961">Cell wall biogenesis/degradation</keyword>
<accession>A0A0L0WCH9</accession>
<evidence type="ECO:0000313" key="7">
    <source>
        <dbReference type="Proteomes" id="UP000037267"/>
    </source>
</evidence>
<dbReference type="GO" id="GO:0047244">
    <property type="term" value="F:N-acetylglucosaminyldiphosphoundecaprenol N-acetyl-beta-D-mannosaminyltransferase activity"/>
    <property type="evidence" value="ECO:0007669"/>
    <property type="project" value="UniProtKB-UniRule"/>
</dbReference>
<comment type="catalytic activity">
    <reaction evidence="5">
        <text>UDP-N-acetyl-alpha-D-mannosamine + N-acetyl-alpha-D-glucosaminyl-di-trans,octa-cis-undecaprenyl diphosphate = N-acetyl-beta-D-mannosaminyl-(1-&gt;4)-N-acetyl-alpha-D-glucosaminyl di-trans,octa-cis-undecaprenyl diphosphate + UDP + H(+)</text>
        <dbReference type="Rhea" id="RHEA:16053"/>
        <dbReference type="ChEBI" id="CHEBI:15378"/>
        <dbReference type="ChEBI" id="CHEBI:58223"/>
        <dbReference type="ChEBI" id="CHEBI:62959"/>
        <dbReference type="ChEBI" id="CHEBI:68623"/>
        <dbReference type="ChEBI" id="CHEBI:132210"/>
        <dbReference type="EC" id="2.4.1.187"/>
    </reaction>
</comment>
<comment type="pathway">
    <text evidence="5">Cell wall biogenesis; teichoic acid biosynthesis.</text>
</comment>
<gene>
    <name evidence="6" type="primary">tagA</name>
    <name evidence="6" type="ORF">CLPU_4c02190</name>
</gene>
<comment type="caution">
    <text evidence="6">The sequence shown here is derived from an EMBL/GenBank/DDBJ whole genome shotgun (WGS) entry which is preliminary data.</text>
</comment>
<dbReference type="EMBL" id="LGSS01000004">
    <property type="protein sequence ID" value="KNF09173.1"/>
    <property type="molecule type" value="Genomic_DNA"/>
</dbReference>
<dbReference type="HAMAP" id="MF_02070">
    <property type="entry name" value="TagA_TarA"/>
    <property type="match status" value="1"/>
</dbReference>
<dbReference type="RefSeq" id="WP_050354741.1">
    <property type="nucleotide sequence ID" value="NZ_LGSS01000004.1"/>
</dbReference>
<dbReference type="CDD" id="cd06533">
    <property type="entry name" value="Glyco_transf_WecG_TagA"/>
    <property type="match status" value="1"/>
</dbReference>
<dbReference type="Pfam" id="PF03808">
    <property type="entry name" value="Glyco_tran_WecG"/>
    <property type="match status" value="1"/>
</dbReference>
<dbReference type="Proteomes" id="UP000037267">
    <property type="component" value="Unassembled WGS sequence"/>
</dbReference>
<comment type="similarity">
    <text evidence="5">Belongs to the glycosyltransferase 26 family. TagA/TarA subfamily.</text>
</comment>
<evidence type="ECO:0000256" key="3">
    <source>
        <dbReference type="ARBA" id="ARBA00022944"/>
    </source>
</evidence>
<protein>
    <recommendedName>
        <fullName evidence="5">N-acetylglucosaminyldiphosphoundecaprenol N-acetyl-beta-D-mannosaminyltransferase</fullName>
        <ecNumber evidence="5">2.4.1.187</ecNumber>
    </recommendedName>
    <alternativeName>
        <fullName evidence="5">N-acetylmannosaminyltransferase</fullName>
    </alternativeName>
    <alternativeName>
        <fullName evidence="5">UDP-N-acetylmannosamine transferase</fullName>
    </alternativeName>
    <alternativeName>
        <fullName evidence="5">UDP-N-acetylmannosamine:N-acetylglucosaminyl pyrophosphorylundecaprenol N-acetylmannosaminyltransferase</fullName>
    </alternativeName>
</protein>
<proteinExistence type="inferred from homology"/>
<dbReference type="UniPathway" id="UPA00632"/>
<dbReference type="OrthoDB" id="9771846at2"/>
<evidence type="ECO:0000256" key="1">
    <source>
        <dbReference type="ARBA" id="ARBA00022676"/>
    </source>
</evidence>
<dbReference type="EC" id="2.4.1.187" evidence="5"/>
<dbReference type="GO" id="GO:0071555">
    <property type="term" value="P:cell wall organization"/>
    <property type="evidence" value="ECO:0007669"/>
    <property type="project" value="UniProtKB-KW"/>
</dbReference>
<keyword evidence="7" id="KW-1185">Reference proteome</keyword>
<evidence type="ECO:0000256" key="2">
    <source>
        <dbReference type="ARBA" id="ARBA00022679"/>
    </source>
</evidence>
<dbReference type="PANTHER" id="PTHR34136:SF1">
    <property type="entry name" value="UDP-N-ACETYL-D-MANNOSAMINURONIC ACID TRANSFERASE"/>
    <property type="match status" value="1"/>
</dbReference>
<keyword evidence="1 5" id="KW-0328">Glycosyltransferase</keyword>
<dbReference type="AlphaFoldDB" id="A0A0L0WCH9"/>
<name>A0A0L0WCH9_GOTPU</name>
<evidence type="ECO:0000256" key="4">
    <source>
        <dbReference type="ARBA" id="ARBA00023316"/>
    </source>
</evidence>
<dbReference type="GO" id="GO:0019350">
    <property type="term" value="P:teichoic acid biosynthetic process"/>
    <property type="evidence" value="ECO:0007669"/>
    <property type="project" value="UniProtKB-UniRule"/>
</dbReference>
<dbReference type="NCBIfam" id="TIGR00696">
    <property type="entry name" value="wecG_tagA_cpsF"/>
    <property type="match status" value="1"/>
</dbReference>
<evidence type="ECO:0000313" key="6">
    <source>
        <dbReference type="EMBL" id="KNF09173.1"/>
    </source>
</evidence>
<comment type="function">
    <text evidence="5">Catalyzes the conversion of GlcNAc-PP-undecaprenol into ManNAc-GlcNAc-PP-undecaprenol, the first committed lipid intermediate in the de novo synthesis of teichoic acid.</text>
</comment>